<dbReference type="EMBL" id="ML143389">
    <property type="protein sequence ID" value="TBU34253.1"/>
    <property type="molecule type" value="Genomic_DNA"/>
</dbReference>
<sequence>MIFRVSALLCEADKLLSHYSHLTPFISPRHDPLLGAIDAGSSRAVAAFRPPTVRHRLQPTLLANHWYRGTETSDAKDKFNVDNGFLASNLHEGVAVPRRLTAGVPHYTLVLDLPNHESLYTSRAKLIALGVHAIPRCNPICIRTPPVASSTILGALHPSTIYAPIHPASHTRIATASQNHIQTTTAVPP</sequence>
<dbReference type="Proteomes" id="UP000292957">
    <property type="component" value="Unassembled WGS sequence"/>
</dbReference>
<proteinExistence type="predicted"/>
<accession>A0A4V2K1V9</accession>
<evidence type="ECO:0000313" key="1">
    <source>
        <dbReference type="EMBL" id="TBU34253.1"/>
    </source>
</evidence>
<gene>
    <name evidence="1" type="ORF">BD311DRAFT_802611</name>
</gene>
<protein>
    <submittedName>
        <fullName evidence="1">Uncharacterized protein</fullName>
    </submittedName>
</protein>
<organism evidence="1">
    <name type="scientific">Dichomitus squalens</name>
    <dbReference type="NCBI Taxonomy" id="114155"/>
    <lineage>
        <taxon>Eukaryota</taxon>
        <taxon>Fungi</taxon>
        <taxon>Dikarya</taxon>
        <taxon>Basidiomycota</taxon>
        <taxon>Agaricomycotina</taxon>
        <taxon>Agaricomycetes</taxon>
        <taxon>Polyporales</taxon>
        <taxon>Polyporaceae</taxon>
        <taxon>Dichomitus</taxon>
    </lineage>
</organism>
<name>A0A4V2K1V9_9APHY</name>
<dbReference type="AlphaFoldDB" id="A0A4V2K1V9"/>
<reference evidence="1" key="1">
    <citation type="submission" date="2019-01" db="EMBL/GenBank/DDBJ databases">
        <title>Draft genome sequences of three monokaryotic isolates of the white-rot basidiomycete fungus Dichomitus squalens.</title>
        <authorList>
            <consortium name="DOE Joint Genome Institute"/>
            <person name="Lopez S.C."/>
            <person name="Andreopoulos B."/>
            <person name="Pangilinan J."/>
            <person name="Lipzen A."/>
            <person name="Riley R."/>
            <person name="Ahrendt S."/>
            <person name="Ng V."/>
            <person name="Barry K."/>
            <person name="Daum C."/>
            <person name="Grigoriev I.V."/>
            <person name="Hilden K.S."/>
            <person name="Makela M.R."/>
            <person name="de Vries R.P."/>
        </authorList>
    </citation>
    <scope>NUCLEOTIDE SEQUENCE [LARGE SCALE GENOMIC DNA]</scope>
    <source>
        <strain evidence="1">OM18370.1</strain>
    </source>
</reference>